<evidence type="ECO:0000313" key="2">
    <source>
        <dbReference type="EMBL" id="CAA6800346.1"/>
    </source>
</evidence>
<keyword evidence="1" id="KW-1133">Transmembrane helix</keyword>
<feature type="transmembrane region" description="Helical" evidence="1">
    <location>
        <begin position="145"/>
        <end position="167"/>
    </location>
</feature>
<protein>
    <submittedName>
        <fullName evidence="2">Uncharacterized protein</fullName>
    </submittedName>
</protein>
<feature type="transmembrane region" description="Helical" evidence="1">
    <location>
        <begin position="51"/>
        <end position="70"/>
    </location>
</feature>
<feature type="transmembrane region" description="Helical" evidence="1">
    <location>
        <begin position="179"/>
        <end position="196"/>
    </location>
</feature>
<gene>
    <name evidence="2" type="ORF">HELGO_WM30270</name>
</gene>
<feature type="transmembrane region" description="Helical" evidence="1">
    <location>
        <begin position="117"/>
        <end position="139"/>
    </location>
</feature>
<name>A0A6S6SB06_9BACT</name>
<feature type="transmembrane region" description="Helical" evidence="1">
    <location>
        <begin position="211"/>
        <end position="233"/>
    </location>
</feature>
<feature type="transmembrane region" description="Helical" evidence="1">
    <location>
        <begin position="82"/>
        <end position="105"/>
    </location>
</feature>
<proteinExistence type="predicted"/>
<keyword evidence="1" id="KW-0812">Transmembrane</keyword>
<reference evidence="2" key="1">
    <citation type="submission" date="2020-01" db="EMBL/GenBank/DDBJ databases">
        <authorList>
            <person name="Meier V. D."/>
            <person name="Meier V D."/>
        </authorList>
    </citation>
    <scope>NUCLEOTIDE SEQUENCE</scope>
    <source>
        <strain evidence="2">HLG_WM_MAG_10</strain>
    </source>
</reference>
<dbReference type="EMBL" id="CACVAQ010000052">
    <property type="protein sequence ID" value="CAA6800346.1"/>
    <property type="molecule type" value="Genomic_DNA"/>
</dbReference>
<keyword evidence="1" id="KW-0472">Membrane</keyword>
<organism evidence="2">
    <name type="scientific">uncultured Aureispira sp</name>
    <dbReference type="NCBI Taxonomy" id="1331704"/>
    <lineage>
        <taxon>Bacteria</taxon>
        <taxon>Pseudomonadati</taxon>
        <taxon>Bacteroidota</taxon>
        <taxon>Saprospiria</taxon>
        <taxon>Saprospirales</taxon>
        <taxon>Saprospiraceae</taxon>
        <taxon>Aureispira</taxon>
        <taxon>environmental samples</taxon>
    </lineage>
</organism>
<dbReference type="AlphaFoldDB" id="A0A6S6SB06"/>
<feature type="transmembrane region" description="Helical" evidence="1">
    <location>
        <begin position="6"/>
        <end position="30"/>
    </location>
</feature>
<evidence type="ECO:0000256" key="1">
    <source>
        <dbReference type="SAM" id="Phobius"/>
    </source>
</evidence>
<sequence>MKEVALFHTLAHLSIAFIGAILLLAIWYNIRKRFNNRLEEDDSLLRIDKGLVYLSLALFVWVGSGTWGYLGTLGHFSQTTAYLLGVSLFSTLNNLFLLLALFYFSHAPSFIYNNEKNISKIIALILLVSLLTIGLNLLLPANQAAIRLAGIPDLLLSSFLCCLLSYSLFKTFIDRDLKVVSYIAALSVFLMFITQLPEVFTQLDDGFYNKLIQIIAKTSLISIFLVLATSWVIELASTPRPSEMTLQFLDWSLVKISIPSKEIYDQVIDFGSKTTQYKNLLKFALRRKWGEGQEQCILVGAAGELKNQTYLSRIIENCNSILALQEEQQLVRRDIFTFIGNGQYRLRILPEHISIEKGLLDEFLKTPDNQTYNTICN</sequence>
<accession>A0A6S6SB06</accession>